<dbReference type="EMBL" id="CAUOFW020005356">
    <property type="protein sequence ID" value="CAK9169729.1"/>
    <property type="molecule type" value="Genomic_DNA"/>
</dbReference>
<dbReference type="InterPro" id="IPR020103">
    <property type="entry name" value="PsdUridine_synth_cat_dom_sf"/>
</dbReference>
<dbReference type="Gene3D" id="3.30.2350.10">
    <property type="entry name" value="Pseudouridine synthase"/>
    <property type="match status" value="1"/>
</dbReference>
<dbReference type="PANTHER" id="PTHR21600:SF81">
    <property type="entry name" value="21S RRNA PSEUDOURIDINE(2819) SYNTHASE"/>
    <property type="match status" value="1"/>
</dbReference>
<name>A0ABC8UJA6_9AQUA</name>
<evidence type="ECO:0000259" key="6">
    <source>
        <dbReference type="Pfam" id="PF00849"/>
    </source>
</evidence>
<gene>
    <name evidence="7" type="ORF">ILEXP_LOCUS39202</name>
    <name evidence="8" type="ORF">ILEXP_LOCUS51175</name>
</gene>
<dbReference type="GO" id="GO:0016853">
    <property type="term" value="F:isomerase activity"/>
    <property type="evidence" value="ECO:0007669"/>
    <property type="project" value="UniProtKB-KW"/>
</dbReference>
<evidence type="ECO:0000256" key="5">
    <source>
        <dbReference type="SAM" id="MobiDB-lite"/>
    </source>
</evidence>
<evidence type="ECO:0000256" key="2">
    <source>
        <dbReference type="ARBA" id="ARBA00010876"/>
    </source>
</evidence>
<reference evidence="8 9" key="1">
    <citation type="submission" date="2024-02" db="EMBL/GenBank/DDBJ databases">
        <authorList>
            <person name="Vignale AGUSTIN F."/>
            <person name="Sosa J E."/>
            <person name="Modenutti C."/>
        </authorList>
    </citation>
    <scope>NUCLEOTIDE SEQUENCE [LARGE SCALE GENOMIC DNA]</scope>
</reference>
<dbReference type="CDD" id="cd02869">
    <property type="entry name" value="PseudoU_synth_RluA_like"/>
    <property type="match status" value="1"/>
</dbReference>
<dbReference type="InterPro" id="IPR006145">
    <property type="entry name" value="PsdUridine_synth_RsuA/RluA"/>
</dbReference>
<accession>A0ABC8UJA6</accession>
<dbReference type="GO" id="GO:0005739">
    <property type="term" value="C:mitochondrion"/>
    <property type="evidence" value="ECO:0007669"/>
    <property type="project" value="UniProtKB-SubCell"/>
</dbReference>
<protein>
    <recommendedName>
        <fullName evidence="6">Pseudouridine synthase RsuA/RluA-like domain-containing protein</fullName>
    </recommendedName>
</protein>
<dbReference type="PANTHER" id="PTHR21600">
    <property type="entry name" value="MITOCHONDRIAL RNA PSEUDOURIDINE SYNTHASE"/>
    <property type="match status" value="1"/>
</dbReference>
<keyword evidence="9" id="KW-1185">Reference proteome</keyword>
<comment type="caution">
    <text evidence="8">The sequence shown here is derived from an EMBL/GenBank/DDBJ whole genome shotgun (WGS) entry which is preliminary data.</text>
</comment>
<keyword evidence="4" id="KW-0413">Isomerase</keyword>
<evidence type="ECO:0000256" key="1">
    <source>
        <dbReference type="ARBA" id="ARBA00004173"/>
    </source>
</evidence>
<comment type="subcellular location">
    <subcellularLocation>
        <location evidence="1">Mitochondrion</location>
    </subcellularLocation>
</comment>
<evidence type="ECO:0000313" key="9">
    <source>
        <dbReference type="Proteomes" id="UP001642360"/>
    </source>
</evidence>
<proteinExistence type="inferred from homology"/>
<sequence>MTVPSILRRVFVRSQPFTTTSGGPRTLISGVCESRSHYGTSSAAAEDYVTEGQNEKKKGEWFTLPPFTSTIDGDALGKELSGRRSTTKSETTTGGGTTSTTALKWVLRSCPKLPRSLVQKLFRLRQVRRESSNVASSNVVIHLQGRRLKRVAAKDLMNLGDRIYLPNTVQELPSEKPECICNEEEMKFLQSLELYKDPAIIVFNKPPGVPVQGGVGIKRSLDELAAAYLRYDNPEPPRLVHRLDRDSSGILVMGRTQLSATVLHSIFREKTFGASNDDHENKIRILQRRYWALVIGSPRRSAGLISVPLGKSTQSYPSSAAAKIHWRKWATRADAARLFTLDF</sequence>
<dbReference type="Proteomes" id="UP001642360">
    <property type="component" value="Unassembled WGS sequence"/>
</dbReference>
<dbReference type="InterPro" id="IPR050188">
    <property type="entry name" value="RluA_PseudoU_synthase"/>
</dbReference>
<organism evidence="8 9">
    <name type="scientific">Ilex paraguariensis</name>
    <name type="common">yerba mate</name>
    <dbReference type="NCBI Taxonomy" id="185542"/>
    <lineage>
        <taxon>Eukaryota</taxon>
        <taxon>Viridiplantae</taxon>
        <taxon>Streptophyta</taxon>
        <taxon>Embryophyta</taxon>
        <taxon>Tracheophyta</taxon>
        <taxon>Spermatophyta</taxon>
        <taxon>Magnoliopsida</taxon>
        <taxon>eudicotyledons</taxon>
        <taxon>Gunneridae</taxon>
        <taxon>Pentapetalae</taxon>
        <taxon>asterids</taxon>
        <taxon>campanulids</taxon>
        <taxon>Aquifoliales</taxon>
        <taxon>Aquifoliaceae</taxon>
        <taxon>Ilex</taxon>
    </lineage>
</organism>
<feature type="region of interest" description="Disordered" evidence="5">
    <location>
        <begin position="73"/>
        <end position="98"/>
    </location>
</feature>
<evidence type="ECO:0000256" key="4">
    <source>
        <dbReference type="ARBA" id="ARBA00023235"/>
    </source>
</evidence>
<evidence type="ECO:0000313" key="7">
    <source>
        <dbReference type="EMBL" id="CAK9169729.1"/>
    </source>
</evidence>
<keyword evidence="3" id="KW-0496">Mitochondrion</keyword>
<feature type="domain" description="Pseudouridine synthase RsuA/RluA-like" evidence="6">
    <location>
        <begin position="200"/>
        <end position="311"/>
    </location>
</feature>
<comment type="similarity">
    <text evidence="2">Belongs to the pseudouridine synthase RluA family.</text>
</comment>
<dbReference type="Pfam" id="PF00849">
    <property type="entry name" value="PseudoU_synth_2"/>
    <property type="match status" value="1"/>
</dbReference>
<dbReference type="EMBL" id="CAUOFW020007946">
    <property type="protein sequence ID" value="CAK9181135.1"/>
    <property type="molecule type" value="Genomic_DNA"/>
</dbReference>
<dbReference type="SUPFAM" id="SSF55120">
    <property type="entry name" value="Pseudouridine synthase"/>
    <property type="match status" value="1"/>
</dbReference>
<evidence type="ECO:0000256" key="3">
    <source>
        <dbReference type="ARBA" id="ARBA00023128"/>
    </source>
</evidence>
<dbReference type="AlphaFoldDB" id="A0ABC8UJA6"/>
<evidence type="ECO:0000313" key="8">
    <source>
        <dbReference type="EMBL" id="CAK9181135.1"/>
    </source>
</evidence>